<reference evidence="1" key="1">
    <citation type="journal article" date="2020" name="Stud. Mycol.">
        <title>101 Dothideomycetes genomes: a test case for predicting lifestyles and emergence of pathogens.</title>
        <authorList>
            <person name="Haridas S."/>
            <person name="Albert R."/>
            <person name="Binder M."/>
            <person name="Bloem J."/>
            <person name="Labutti K."/>
            <person name="Salamov A."/>
            <person name="Andreopoulos B."/>
            <person name="Baker S."/>
            <person name="Barry K."/>
            <person name="Bills G."/>
            <person name="Bluhm B."/>
            <person name="Cannon C."/>
            <person name="Castanera R."/>
            <person name="Culley D."/>
            <person name="Daum C."/>
            <person name="Ezra D."/>
            <person name="Gonzalez J."/>
            <person name="Henrissat B."/>
            <person name="Kuo A."/>
            <person name="Liang C."/>
            <person name="Lipzen A."/>
            <person name="Lutzoni F."/>
            <person name="Magnuson J."/>
            <person name="Mondo S."/>
            <person name="Nolan M."/>
            <person name="Ohm R."/>
            <person name="Pangilinan J."/>
            <person name="Park H.-J."/>
            <person name="Ramirez L."/>
            <person name="Alfaro M."/>
            <person name="Sun H."/>
            <person name="Tritt A."/>
            <person name="Yoshinaga Y."/>
            <person name="Zwiers L.-H."/>
            <person name="Turgeon B."/>
            <person name="Goodwin S."/>
            <person name="Spatafora J."/>
            <person name="Crous P."/>
            <person name="Grigoriev I."/>
        </authorList>
    </citation>
    <scope>NUCLEOTIDE SEQUENCE</scope>
    <source>
        <strain evidence="1">CBS 125425</strain>
    </source>
</reference>
<name>A0A9P4R8P6_9PLEO</name>
<proteinExistence type="predicted"/>
<dbReference type="EMBL" id="ML996105">
    <property type="protein sequence ID" value="KAF2739180.1"/>
    <property type="molecule type" value="Genomic_DNA"/>
</dbReference>
<sequence length="73" mass="8187">MVGDQVQGLCSSANKHRRISKFTLEGAYMAPRFPVYFCSASSRQQPNTIASETANYMLLGLRRTPIFAQVSTW</sequence>
<evidence type="ECO:0000313" key="2">
    <source>
        <dbReference type="Proteomes" id="UP000799444"/>
    </source>
</evidence>
<dbReference type="AlphaFoldDB" id="A0A9P4R8P6"/>
<gene>
    <name evidence="1" type="ORF">EJ04DRAFT_354506</name>
</gene>
<comment type="caution">
    <text evidence="1">The sequence shown here is derived from an EMBL/GenBank/DDBJ whole genome shotgun (WGS) entry which is preliminary data.</text>
</comment>
<protein>
    <submittedName>
        <fullName evidence="1">Uncharacterized protein</fullName>
    </submittedName>
</protein>
<keyword evidence="2" id="KW-1185">Reference proteome</keyword>
<accession>A0A9P4R8P6</accession>
<organism evidence="1 2">
    <name type="scientific">Polyplosphaeria fusca</name>
    <dbReference type="NCBI Taxonomy" id="682080"/>
    <lineage>
        <taxon>Eukaryota</taxon>
        <taxon>Fungi</taxon>
        <taxon>Dikarya</taxon>
        <taxon>Ascomycota</taxon>
        <taxon>Pezizomycotina</taxon>
        <taxon>Dothideomycetes</taxon>
        <taxon>Pleosporomycetidae</taxon>
        <taxon>Pleosporales</taxon>
        <taxon>Tetraplosphaeriaceae</taxon>
        <taxon>Polyplosphaeria</taxon>
    </lineage>
</organism>
<evidence type="ECO:0000313" key="1">
    <source>
        <dbReference type="EMBL" id="KAF2739180.1"/>
    </source>
</evidence>
<dbReference type="Proteomes" id="UP000799444">
    <property type="component" value="Unassembled WGS sequence"/>
</dbReference>